<dbReference type="InterPro" id="IPR001128">
    <property type="entry name" value="Cyt_P450"/>
</dbReference>
<dbReference type="GO" id="GO:0020037">
    <property type="term" value="F:heme binding"/>
    <property type="evidence" value="ECO:0007669"/>
    <property type="project" value="InterPro"/>
</dbReference>
<dbReference type="PANTHER" id="PTHR24299:SF21">
    <property type="entry name" value="OS09G0441600 PROTEIN"/>
    <property type="match status" value="1"/>
</dbReference>
<dbReference type="InterPro" id="IPR036396">
    <property type="entry name" value="Cyt_P450_sf"/>
</dbReference>
<dbReference type="Pfam" id="PF00067">
    <property type="entry name" value="p450"/>
    <property type="match status" value="1"/>
</dbReference>
<proteinExistence type="inferred from homology"/>
<gene>
    <name evidence="4" type="ORF">RUM43_005798</name>
</gene>
<dbReference type="Proteomes" id="UP001372834">
    <property type="component" value="Unassembled WGS sequence"/>
</dbReference>
<sequence length="111" mass="12226">MDLLQVVLALVVPCCLLWVMMLRQRNKKLPPGPMGLPLVGYLPFLDASSPHLSLTQLAEKYGKIYSLQMGSIFTVVLTDVKLVRQALALDSFSGRAPLYLTHGIMKGNGKQ</sequence>
<comment type="similarity">
    <text evidence="1">Belongs to the cytochrome P450 family.</text>
</comment>
<keyword evidence="3" id="KW-0812">Transmembrane</keyword>
<dbReference type="GO" id="GO:0016705">
    <property type="term" value="F:oxidoreductase activity, acting on paired donors, with incorporation or reduction of molecular oxygen"/>
    <property type="evidence" value="ECO:0007669"/>
    <property type="project" value="InterPro"/>
</dbReference>
<evidence type="ECO:0000256" key="2">
    <source>
        <dbReference type="ARBA" id="ARBA00023033"/>
    </source>
</evidence>
<dbReference type="GO" id="GO:0004497">
    <property type="term" value="F:monooxygenase activity"/>
    <property type="evidence" value="ECO:0007669"/>
    <property type="project" value="UniProtKB-KW"/>
</dbReference>
<evidence type="ECO:0000256" key="1">
    <source>
        <dbReference type="ARBA" id="ARBA00010617"/>
    </source>
</evidence>
<dbReference type="PANTHER" id="PTHR24299">
    <property type="entry name" value="CYTOCHROME P450 FAMILY 1"/>
    <property type="match status" value="1"/>
</dbReference>
<dbReference type="EMBL" id="JAWJWE010000037">
    <property type="protein sequence ID" value="KAK6625499.1"/>
    <property type="molecule type" value="Genomic_DNA"/>
</dbReference>
<dbReference type="AlphaFoldDB" id="A0AAN8PE09"/>
<keyword evidence="2" id="KW-0560">Oxidoreductase</keyword>
<organism evidence="4 5">
    <name type="scientific">Polyplax serrata</name>
    <name type="common">Common mouse louse</name>
    <dbReference type="NCBI Taxonomy" id="468196"/>
    <lineage>
        <taxon>Eukaryota</taxon>
        <taxon>Metazoa</taxon>
        <taxon>Ecdysozoa</taxon>
        <taxon>Arthropoda</taxon>
        <taxon>Hexapoda</taxon>
        <taxon>Insecta</taxon>
        <taxon>Pterygota</taxon>
        <taxon>Neoptera</taxon>
        <taxon>Paraneoptera</taxon>
        <taxon>Psocodea</taxon>
        <taxon>Troctomorpha</taxon>
        <taxon>Phthiraptera</taxon>
        <taxon>Anoplura</taxon>
        <taxon>Polyplacidae</taxon>
        <taxon>Polyplax</taxon>
    </lineage>
</organism>
<name>A0AAN8PE09_POLSC</name>
<evidence type="ECO:0000313" key="5">
    <source>
        <dbReference type="Proteomes" id="UP001372834"/>
    </source>
</evidence>
<keyword evidence="2" id="KW-0503">Monooxygenase</keyword>
<protein>
    <recommendedName>
        <fullName evidence="6">Cytochrome P450</fullName>
    </recommendedName>
</protein>
<dbReference type="GO" id="GO:0005506">
    <property type="term" value="F:iron ion binding"/>
    <property type="evidence" value="ECO:0007669"/>
    <property type="project" value="InterPro"/>
</dbReference>
<dbReference type="Gene3D" id="1.10.630.10">
    <property type="entry name" value="Cytochrome P450"/>
    <property type="match status" value="1"/>
</dbReference>
<evidence type="ECO:0000256" key="3">
    <source>
        <dbReference type="SAM" id="Phobius"/>
    </source>
</evidence>
<evidence type="ECO:0008006" key="6">
    <source>
        <dbReference type="Google" id="ProtNLM"/>
    </source>
</evidence>
<keyword evidence="3" id="KW-1133">Transmembrane helix</keyword>
<keyword evidence="3" id="KW-0472">Membrane</keyword>
<evidence type="ECO:0000313" key="4">
    <source>
        <dbReference type="EMBL" id="KAK6625499.1"/>
    </source>
</evidence>
<dbReference type="SUPFAM" id="SSF48264">
    <property type="entry name" value="Cytochrome P450"/>
    <property type="match status" value="1"/>
</dbReference>
<feature type="transmembrane region" description="Helical" evidence="3">
    <location>
        <begin position="6"/>
        <end position="22"/>
    </location>
</feature>
<reference evidence="4 5" key="1">
    <citation type="submission" date="2023-10" db="EMBL/GenBank/DDBJ databases">
        <title>Genomes of two closely related lineages of the louse Polyplax serrata with different host specificities.</title>
        <authorList>
            <person name="Martinu J."/>
            <person name="Tarabai H."/>
            <person name="Stefka J."/>
            <person name="Hypsa V."/>
        </authorList>
    </citation>
    <scope>NUCLEOTIDE SEQUENCE [LARGE SCALE GENOMIC DNA]</scope>
    <source>
        <strain evidence="4">HR10_N</strain>
    </source>
</reference>
<comment type="caution">
    <text evidence="4">The sequence shown here is derived from an EMBL/GenBank/DDBJ whole genome shotgun (WGS) entry which is preliminary data.</text>
</comment>
<accession>A0AAN8PE09</accession>